<gene>
    <name evidence="2" type="ORF">M404DRAFT_488561</name>
</gene>
<evidence type="ECO:0000313" key="3">
    <source>
        <dbReference type="Proteomes" id="UP000054217"/>
    </source>
</evidence>
<dbReference type="EMBL" id="KN831964">
    <property type="protein sequence ID" value="KIO05971.1"/>
    <property type="molecule type" value="Genomic_DNA"/>
</dbReference>
<evidence type="ECO:0000256" key="1">
    <source>
        <dbReference type="SAM" id="Phobius"/>
    </source>
</evidence>
<feature type="transmembrane region" description="Helical" evidence="1">
    <location>
        <begin position="31"/>
        <end position="48"/>
    </location>
</feature>
<dbReference type="Proteomes" id="UP000054217">
    <property type="component" value="Unassembled WGS sequence"/>
</dbReference>
<keyword evidence="3" id="KW-1185">Reference proteome</keyword>
<keyword evidence="1" id="KW-0812">Transmembrane</keyword>
<dbReference type="STRING" id="870435.A0A0C3PD29"/>
<feature type="transmembrane region" description="Helical" evidence="1">
    <location>
        <begin position="116"/>
        <end position="140"/>
    </location>
</feature>
<dbReference type="InParanoid" id="A0A0C3PD29"/>
<feature type="transmembrane region" description="Helical" evidence="1">
    <location>
        <begin position="239"/>
        <end position="262"/>
    </location>
</feature>
<proteinExistence type="predicted"/>
<sequence>MRSMLIVTVTSAVYALRTFVDSRSRESADTATLYLNIPLTNLCILLILRTFLNRTFPASFWHAAVIQFSGLFILRDGLIDHIHASPWSLLLALALCNSTFFSLIDMLNRLHQSRSIYLINAIIFASSCIIVLALSAFQIFPTHECLGGLTPANVFSVAVEAGKDITAIYIVHRYDAVMQGISTSLASTLLITCFALRFYQASFALLGCLLMIIACVIYLHHLWQAPEGWCETPIRKTRLAIVGLAFVFSLAYSYTISAYWIAGFSPVASWNGYRLGDIENTQLCTPKQSPSHSFSQPQGNYSHFDNILLIVFFSHARYNANLDYHKEVYSSYFPNILYIGPASREDAGFAHSYDVYVDSYQSDEDLSDPWNYKMAGRMAHHMLYTALQDNECFDGYLWAPFDTLLNVPRLQQFNQSLFWYHSPWGHPVPNPAFGETYHEATLNASRHAPVANISPDPSVNLTESWRGWGLDWWWGDPHVGVSECMEAFNKVPLHLRESLAALTDGETRLIGGSADTMYIPGRHRKLFMEVLGLFLETNCFLEIATPTTLHLVVPPGETIQFVDHPPFNASFVRQKWAEGFEVDTFHTFHWGERGSDGVWRGGYHHVNDVRTLLQESANRQGVPFPPFLEPSS</sequence>
<dbReference type="HOGENOM" id="CLU_020757_0_0_1"/>
<dbReference type="AlphaFoldDB" id="A0A0C3PD29"/>
<dbReference type="OrthoDB" id="408493at2759"/>
<organism evidence="2 3">
    <name type="scientific">Pisolithus tinctorius Marx 270</name>
    <dbReference type="NCBI Taxonomy" id="870435"/>
    <lineage>
        <taxon>Eukaryota</taxon>
        <taxon>Fungi</taxon>
        <taxon>Dikarya</taxon>
        <taxon>Basidiomycota</taxon>
        <taxon>Agaricomycotina</taxon>
        <taxon>Agaricomycetes</taxon>
        <taxon>Agaricomycetidae</taxon>
        <taxon>Boletales</taxon>
        <taxon>Sclerodermatineae</taxon>
        <taxon>Pisolithaceae</taxon>
        <taxon>Pisolithus</taxon>
    </lineage>
</organism>
<keyword evidence="1" id="KW-0472">Membrane</keyword>
<reference evidence="2 3" key="1">
    <citation type="submission" date="2014-04" db="EMBL/GenBank/DDBJ databases">
        <authorList>
            <consortium name="DOE Joint Genome Institute"/>
            <person name="Kuo A."/>
            <person name="Kohler A."/>
            <person name="Costa M.D."/>
            <person name="Nagy L.G."/>
            <person name="Floudas D."/>
            <person name="Copeland A."/>
            <person name="Barry K.W."/>
            <person name="Cichocki N."/>
            <person name="Veneault-Fourrey C."/>
            <person name="LaButti K."/>
            <person name="Lindquist E.A."/>
            <person name="Lipzen A."/>
            <person name="Lundell T."/>
            <person name="Morin E."/>
            <person name="Murat C."/>
            <person name="Sun H."/>
            <person name="Tunlid A."/>
            <person name="Henrissat B."/>
            <person name="Grigoriev I.V."/>
            <person name="Hibbett D.S."/>
            <person name="Martin F."/>
            <person name="Nordberg H.P."/>
            <person name="Cantor M.N."/>
            <person name="Hua S.X."/>
        </authorList>
    </citation>
    <scope>NUCLEOTIDE SEQUENCE [LARGE SCALE GENOMIC DNA]</scope>
    <source>
        <strain evidence="2 3">Marx 270</strain>
    </source>
</reference>
<evidence type="ECO:0000313" key="2">
    <source>
        <dbReference type="EMBL" id="KIO05971.1"/>
    </source>
</evidence>
<dbReference type="PANTHER" id="PTHR31362:SF0">
    <property type="entry name" value="EXOSTOSIN DOMAIN-CONTAINING PROTEIN-RELATED"/>
    <property type="match status" value="1"/>
</dbReference>
<accession>A0A0C3PD29</accession>
<keyword evidence="1" id="KW-1133">Transmembrane helix</keyword>
<protein>
    <submittedName>
        <fullName evidence="2">Uncharacterized protein</fullName>
    </submittedName>
</protein>
<dbReference type="PANTHER" id="PTHR31362">
    <property type="entry name" value="GLYCOSYLTRANSFERASE STELLO1-RELATED"/>
    <property type="match status" value="1"/>
</dbReference>
<reference evidence="3" key="2">
    <citation type="submission" date="2015-01" db="EMBL/GenBank/DDBJ databases">
        <title>Evolutionary Origins and Diversification of the Mycorrhizal Mutualists.</title>
        <authorList>
            <consortium name="DOE Joint Genome Institute"/>
            <consortium name="Mycorrhizal Genomics Consortium"/>
            <person name="Kohler A."/>
            <person name="Kuo A."/>
            <person name="Nagy L.G."/>
            <person name="Floudas D."/>
            <person name="Copeland A."/>
            <person name="Barry K.W."/>
            <person name="Cichocki N."/>
            <person name="Veneault-Fourrey C."/>
            <person name="LaButti K."/>
            <person name="Lindquist E.A."/>
            <person name="Lipzen A."/>
            <person name="Lundell T."/>
            <person name="Morin E."/>
            <person name="Murat C."/>
            <person name="Riley R."/>
            <person name="Ohm R."/>
            <person name="Sun H."/>
            <person name="Tunlid A."/>
            <person name="Henrissat B."/>
            <person name="Grigoriev I.V."/>
            <person name="Hibbett D.S."/>
            <person name="Martin F."/>
        </authorList>
    </citation>
    <scope>NUCLEOTIDE SEQUENCE [LARGE SCALE GENOMIC DNA]</scope>
    <source>
        <strain evidence="3">Marx 270</strain>
    </source>
</reference>
<feature type="transmembrane region" description="Helical" evidence="1">
    <location>
        <begin position="198"/>
        <end position="219"/>
    </location>
</feature>
<feature type="transmembrane region" description="Helical" evidence="1">
    <location>
        <begin position="86"/>
        <end position="104"/>
    </location>
</feature>
<name>A0A0C3PD29_PISTI</name>
<dbReference type="InterPro" id="IPR005049">
    <property type="entry name" value="STL-like"/>
</dbReference>